<reference evidence="7" key="1">
    <citation type="submission" date="2016-06" db="UniProtKB">
        <authorList>
            <consortium name="WormBaseParasite"/>
        </authorList>
    </citation>
    <scope>IDENTIFICATION</scope>
</reference>
<evidence type="ECO:0000313" key="7">
    <source>
        <dbReference type="WBParaSite" id="SSLN_0000398101-mRNA-1"/>
    </source>
</evidence>
<dbReference type="InterPro" id="IPR041591">
    <property type="entry name" value="OCRE"/>
</dbReference>
<organism evidence="7">
    <name type="scientific">Schistocephalus solidus</name>
    <name type="common">Tapeworm</name>
    <dbReference type="NCBI Taxonomy" id="70667"/>
    <lineage>
        <taxon>Eukaryota</taxon>
        <taxon>Metazoa</taxon>
        <taxon>Spiralia</taxon>
        <taxon>Lophotrochozoa</taxon>
        <taxon>Platyhelminthes</taxon>
        <taxon>Cestoda</taxon>
        <taxon>Eucestoda</taxon>
        <taxon>Diphyllobothriidea</taxon>
        <taxon>Diphyllobothriidae</taxon>
        <taxon>Schistocephalus</taxon>
    </lineage>
</organism>
<evidence type="ECO:0000256" key="1">
    <source>
        <dbReference type="ARBA" id="ARBA00004123"/>
    </source>
</evidence>
<evidence type="ECO:0000256" key="2">
    <source>
        <dbReference type="ARBA" id="ARBA00023242"/>
    </source>
</evidence>
<evidence type="ECO:0000259" key="4">
    <source>
        <dbReference type="Pfam" id="PF17780"/>
    </source>
</evidence>
<name>A0A183SI07_SCHSO</name>
<reference evidence="5 6" key="2">
    <citation type="submission" date="2018-11" db="EMBL/GenBank/DDBJ databases">
        <authorList>
            <consortium name="Pathogen Informatics"/>
        </authorList>
    </citation>
    <scope>NUCLEOTIDE SEQUENCE [LARGE SCALE GENOMIC DNA]</scope>
    <source>
        <strain evidence="5 6">NST_G2</strain>
    </source>
</reference>
<keyword evidence="6" id="KW-1185">Reference proteome</keyword>
<keyword evidence="2" id="KW-0539">Nucleus</keyword>
<dbReference type="WBParaSite" id="SSLN_0000398101-mRNA-1">
    <property type="protein sequence ID" value="SSLN_0000398101-mRNA-1"/>
    <property type="gene ID" value="SSLN_0000398101"/>
</dbReference>
<dbReference type="OrthoDB" id="29221at2759"/>
<accession>A0A183SI07</accession>
<evidence type="ECO:0000313" key="6">
    <source>
        <dbReference type="Proteomes" id="UP000275846"/>
    </source>
</evidence>
<dbReference type="GO" id="GO:0003723">
    <property type="term" value="F:RNA binding"/>
    <property type="evidence" value="ECO:0007669"/>
    <property type="project" value="TreeGrafter"/>
</dbReference>
<dbReference type="GO" id="GO:0005634">
    <property type="term" value="C:nucleus"/>
    <property type="evidence" value="ECO:0007669"/>
    <property type="project" value="UniProtKB-SubCell"/>
</dbReference>
<dbReference type="AlphaFoldDB" id="A0A183SI07"/>
<gene>
    <name evidence="5" type="ORF">SSLN_LOCUS3855</name>
</gene>
<comment type="subcellular location">
    <subcellularLocation>
        <location evidence="1">Nucleus</location>
    </subcellularLocation>
</comment>
<proteinExistence type="predicted"/>
<dbReference type="Proteomes" id="UP000275846">
    <property type="component" value="Unassembled WGS sequence"/>
</dbReference>
<evidence type="ECO:0000313" key="5">
    <source>
        <dbReference type="EMBL" id="VDL90240.1"/>
    </source>
</evidence>
<feature type="region of interest" description="Disordered" evidence="3">
    <location>
        <begin position="528"/>
        <end position="561"/>
    </location>
</feature>
<dbReference type="GO" id="GO:0000398">
    <property type="term" value="P:mRNA splicing, via spliceosome"/>
    <property type="evidence" value="ECO:0007669"/>
    <property type="project" value="TreeGrafter"/>
</dbReference>
<evidence type="ECO:0000256" key="3">
    <source>
        <dbReference type="SAM" id="MobiDB-lite"/>
    </source>
</evidence>
<dbReference type="PANTHER" id="PTHR13948">
    <property type="entry name" value="RNA-BINDING PROTEIN"/>
    <property type="match status" value="1"/>
</dbReference>
<dbReference type="EMBL" id="UYSU01032672">
    <property type="protein sequence ID" value="VDL90240.1"/>
    <property type="molecule type" value="Genomic_DNA"/>
</dbReference>
<feature type="domain" description="OCRE" evidence="4">
    <location>
        <begin position="389"/>
        <end position="438"/>
    </location>
</feature>
<protein>
    <submittedName>
        <fullName evidence="7">OCRE domain-containing protein</fullName>
    </submittedName>
</protein>
<dbReference type="STRING" id="70667.A0A183SI07"/>
<dbReference type="Pfam" id="PF17780">
    <property type="entry name" value="OCRE"/>
    <property type="match status" value="1"/>
</dbReference>
<dbReference type="PANTHER" id="PTHR13948:SF3">
    <property type="entry name" value="FI21118P1"/>
    <property type="match status" value="1"/>
</dbReference>
<sequence length="561" mass="62760">MSKRARRNRTPREPNEEEKNIIISVRHCARELDDILQGARRKAESNARIFAESAASTLFRGIESYADMYEKLKLKSREALNRLFQRAHDLDDMLDAQDAIEETEGCWRNFLSNVDKEIEQSSPAGDKTSQHELKDLGDYIDLSCPVLVDCQSNNVCTLENILSNHPSLHLIFQPAYLPDTAVRWRFSEITKIAADFHNFNVGFAVITWGPEEVVRAWSKHLSKHISKPILWDREQFFCSLLDFNYGCSALWAAEMLDFCGCQRSIFKRSVEPPPPELNWLTWKWVGGEVFVASPRVSRLIYKKELKAAASSEGKSENSGDVKPRPKLPESSSSARICLLHRASNIADVAASGSIYQAALTCHAASLNMTEAEVMDDIRMRRRLATPPESARLQYEAQTGMYYDPETELHYDAKTGYFYDAGRSMYYYWSKEQHRYVPANDLVQSQFIAAQNAQVAAMQAAAMRSVVEQEAARVAGAKVAAQLAAIRAQKDEYASYAYATCVLPQEPELEVSSRLKTASSSIEQSLGLVGRDSLSVTPPPPGTSLAPQSDIYPPGCPPPPGV</sequence>